<dbReference type="eggNOG" id="ENOG502S1PE">
    <property type="taxonomic scope" value="Eukaryota"/>
</dbReference>
<gene>
    <name evidence="1" type="ORF">EPUS_08551</name>
</gene>
<dbReference type="InterPro" id="IPR035959">
    <property type="entry name" value="RutC-like_sf"/>
</dbReference>
<dbReference type="CDD" id="cd06152">
    <property type="entry name" value="YjgF_YER057c_UK114_like_4"/>
    <property type="match status" value="1"/>
</dbReference>
<dbReference type="HOGENOM" id="CLU_100715_1_1_1"/>
<dbReference type="GeneID" id="19243399"/>
<dbReference type="OMA" id="PDHEPIW"/>
<dbReference type="Gene3D" id="3.30.1330.40">
    <property type="entry name" value="RutC-like"/>
    <property type="match status" value="1"/>
</dbReference>
<dbReference type="Pfam" id="PF01042">
    <property type="entry name" value="Ribonuc_L-PSP"/>
    <property type="match status" value="1"/>
</dbReference>
<dbReference type="PANTHER" id="PTHR43857">
    <property type="entry name" value="BLR7761 PROTEIN"/>
    <property type="match status" value="1"/>
</dbReference>
<name>U1GMB8_ENDPU</name>
<dbReference type="SUPFAM" id="SSF55298">
    <property type="entry name" value="YjgF-like"/>
    <property type="match status" value="1"/>
</dbReference>
<dbReference type="Proteomes" id="UP000019373">
    <property type="component" value="Unassembled WGS sequence"/>
</dbReference>
<dbReference type="EMBL" id="KE720952">
    <property type="protein sequence ID" value="ERF73408.1"/>
    <property type="molecule type" value="Genomic_DNA"/>
</dbReference>
<organism evidence="1 2">
    <name type="scientific">Endocarpon pusillum (strain Z07020 / HMAS-L-300199)</name>
    <name type="common">Lichen-forming fungus</name>
    <dbReference type="NCBI Taxonomy" id="1263415"/>
    <lineage>
        <taxon>Eukaryota</taxon>
        <taxon>Fungi</taxon>
        <taxon>Dikarya</taxon>
        <taxon>Ascomycota</taxon>
        <taxon>Pezizomycotina</taxon>
        <taxon>Eurotiomycetes</taxon>
        <taxon>Chaetothyriomycetidae</taxon>
        <taxon>Verrucariales</taxon>
        <taxon>Verrucariaceae</taxon>
        <taxon>Endocarpon</taxon>
    </lineage>
</organism>
<dbReference type="AlphaFoldDB" id="U1GMB8"/>
<sequence>MSTLQYYAYHKHGVRLRQRSNYSQAVRVGDRIECAGQGGWDYNSGEMKKDLYEEIDQAFKNVDYNLKDAGGKGWSQVFRVNSYHTDMSDEALRHMIKNLKKWMPDHQPLLTCVGVTKLGIEGMRIEIEVSAYDDEGAEAARKARAAVAEKKK</sequence>
<evidence type="ECO:0000313" key="1">
    <source>
        <dbReference type="EMBL" id="ERF73408.1"/>
    </source>
</evidence>
<evidence type="ECO:0000313" key="2">
    <source>
        <dbReference type="Proteomes" id="UP000019373"/>
    </source>
</evidence>
<dbReference type="PANTHER" id="PTHR43857:SF1">
    <property type="entry name" value="YJGH FAMILY PROTEIN"/>
    <property type="match status" value="1"/>
</dbReference>
<keyword evidence="2" id="KW-1185">Reference proteome</keyword>
<dbReference type="InterPro" id="IPR006175">
    <property type="entry name" value="YjgF/YER057c/UK114"/>
</dbReference>
<protein>
    <submittedName>
        <fullName evidence="1">Uncharacterized protein</fullName>
    </submittedName>
</protein>
<reference evidence="2" key="1">
    <citation type="journal article" date="2014" name="BMC Genomics">
        <title>Genome characteristics reveal the impact of lichenization on lichen-forming fungus Endocarpon pusillum Hedwig (Verrucariales, Ascomycota).</title>
        <authorList>
            <person name="Wang Y.-Y."/>
            <person name="Liu B."/>
            <person name="Zhang X.-Y."/>
            <person name="Zhou Q.-M."/>
            <person name="Zhang T."/>
            <person name="Li H."/>
            <person name="Yu Y.-F."/>
            <person name="Zhang X.-L."/>
            <person name="Hao X.-Y."/>
            <person name="Wang M."/>
            <person name="Wang L."/>
            <person name="Wei J.-C."/>
        </authorList>
    </citation>
    <scope>NUCLEOTIDE SEQUENCE [LARGE SCALE GENOMIC DNA]</scope>
    <source>
        <strain evidence="2">Z07020 / HMAS-L-300199</strain>
    </source>
</reference>
<dbReference type="OrthoDB" id="309640at2759"/>
<dbReference type="RefSeq" id="XP_007800952.1">
    <property type="nucleotide sequence ID" value="XM_007802761.1"/>
</dbReference>
<proteinExistence type="predicted"/>
<accession>U1GMB8</accession>